<evidence type="ECO:0000313" key="3">
    <source>
        <dbReference type="Proteomes" id="UP000248729"/>
    </source>
</evidence>
<protein>
    <submittedName>
        <fullName evidence="2">MSHA biogenesis protein MshM</fullName>
    </submittedName>
</protein>
<dbReference type="SMART" id="SM00382">
    <property type="entry name" value="AAA"/>
    <property type="match status" value="1"/>
</dbReference>
<evidence type="ECO:0000259" key="1">
    <source>
        <dbReference type="SMART" id="SM00382"/>
    </source>
</evidence>
<dbReference type="InterPro" id="IPR052026">
    <property type="entry name" value="ExeA_AAA_ATPase_DNA-bind"/>
</dbReference>
<dbReference type="GO" id="GO:0016887">
    <property type="term" value="F:ATP hydrolysis activity"/>
    <property type="evidence" value="ECO:0007669"/>
    <property type="project" value="InterPro"/>
</dbReference>
<reference evidence="2 3" key="1">
    <citation type="submission" date="2018-06" db="EMBL/GenBank/DDBJ databases">
        <title>Freshwater and sediment microbial communities from various areas in North America, analyzing microbe dynamics in response to fracking.</title>
        <authorList>
            <person name="Lamendella R."/>
        </authorList>
    </citation>
    <scope>NUCLEOTIDE SEQUENCE [LARGE SCALE GENOMIC DNA]</scope>
    <source>
        <strain evidence="2 3">99A</strain>
    </source>
</reference>
<evidence type="ECO:0000313" key="2">
    <source>
        <dbReference type="EMBL" id="RAS64499.1"/>
    </source>
</evidence>
<dbReference type="Gene3D" id="3.40.50.300">
    <property type="entry name" value="P-loop containing nucleotide triphosphate hydrolases"/>
    <property type="match status" value="1"/>
</dbReference>
<dbReference type="FunFam" id="3.40.50.300:FF:001664">
    <property type="entry name" value="MSHA biogenesis protein MshM"/>
    <property type="match status" value="1"/>
</dbReference>
<name>A0A329EC47_VIBDI</name>
<dbReference type="InterPro" id="IPR027417">
    <property type="entry name" value="P-loop_NTPase"/>
</dbReference>
<dbReference type="Proteomes" id="UP000248729">
    <property type="component" value="Unassembled WGS sequence"/>
</dbReference>
<dbReference type="PANTHER" id="PTHR35894:SF7">
    <property type="entry name" value="GENERAL SECRETION PATHWAY PROTEIN A-RELATED"/>
    <property type="match status" value="1"/>
</dbReference>
<dbReference type="SUPFAM" id="SSF52540">
    <property type="entry name" value="P-loop containing nucleoside triphosphate hydrolases"/>
    <property type="match status" value="1"/>
</dbReference>
<sequence>MTMYLEHFGFTQQPFHLTPDTGLFLGLDPHYEAIQTVSVALQMGEGVIKVTGEVGTGKTMVCRMLLTHLSDYVELIYLPNPALNGDDLRRAIASELSIESSSEVGLVEMIQARLIEHHHSGKRVVVLLDEAQALSDEALEVLRLFGNLETEQTKLLQLVLIGQPELDERLSQHHLRQFRQRITFNATLRALDISETVAYIDNRLVKSGFQGKLFSLSQKKAVWKACMGIPRLINQVCHKALLLAFYERSQWVKNQHLYSAIHDTYDTCKPKHKAPVIWGWSH</sequence>
<organism evidence="2 3">
    <name type="scientific">Vibrio diazotrophicus</name>
    <dbReference type="NCBI Taxonomy" id="685"/>
    <lineage>
        <taxon>Bacteria</taxon>
        <taxon>Pseudomonadati</taxon>
        <taxon>Pseudomonadota</taxon>
        <taxon>Gammaproteobacteria</taxon>
        <taxon>Vibrionales</taxon>
        <taxon>Vibrionaceae</taxon>
        <taxon>Vibrio</taxon>
    </lineage>
</organism>
<dbReference type="InterPro" id="IPR003593">
    <property type="entry name" value="AAA+_ATPase"/>
</dbReference>
<dbReference type="Pfam" id="PF13401">
    <property type="entry name" value="AAA_22"/>
    <property type="match status" value="1"/>
</dbReference>
<accession>A0A329EC47</accession>
<dbReference type="EMBL" id="QLTR01000009">
    <property type="protein sequence ID" value="RAS64499.1"/>
    <property type="molecule type" value="Genomic_DNA"/>
</dbReference>
<comment type="caution">
    <text evidence="2">The sequence shown here is derived from an EMBL/GenBank/DDBJ whole genome shotgun (WGS) entry which is preliminary data.</text>
</comment>
<dbReference type="AlphaFoldDB" id="A0A329EC47"/>
<feature type="domain" description="AAA+ ATPase" evidence="1">
    <location>
        <begin position="44"/>
        <end position="187"/>
    </location>
</feature>
<dbReference type="PANTHER" id="PTHR35894">
    <property type="entry name" value="GENERAL SECRETION PATHWAY PROTEIN A-RELATED"/>
    <property type="match status" value="1"/>
</dbReference>
<proteinExistence type="predicted"/>
<dbReference type="InterPro" id="IPR049945">
    <property type="entry name" value="AAA_22"/>
</dbReference>
<gene>
    <name evidence="2" type="ORF">DET48_109141</name>
</gene>
<dbReference type="CDD" id="cd00009">
    <property type="entry name" value="AAA"/>
    <property type="match status" value="1"/>
</dbReference>